<evidence type="ECO:0000256" key="4">
    <source>
        <dbReference type="ARBA" id="ARBA00022475"/>
    </source>
</evidence>
<dbReference type="Gene3D" id="1.20.1250.20">
    <property type="entry name" value="MFS general substrate transporter like domains"/>
    <property type="match status" value="1"/>
</dbReference>
<dbReference type="GO" id="GO:0022857">
    <property type="term" value="F:transmembrane transporter activity"/>
    <property type="evidence" value="ECO:0007669"/>
    <property type="project" value="InterPro"/>
</dbReference>
<dbReference type="PROSITE" id="PS50850">
    <property type="entry name" value="MFS"/>
    <property type="match status" value="1"/>
</dbReference>
<keyword evidence="5 9" id="KW-0812">Transmembrane</keyword>
<accession>E4N0G1</accession>
<keyword evidence="12" id="KW-1185">Reference proteome</keyword>
<feature type="compositionally biased region" description="Low complexity" evidence="8">
    <location>
        <begin position="10"/>
        <end position="36"/>
    </location>
</feature>
<dbReference type="SUPFAM" id="SSF103473">
    <property type="entry name" value="MFS general substrate transporter"/>
    <property type="match status" value="1"/>
</dbReference>
<feature type="transmembrane region" description="Helical" evidence="9">
    <location>
        <begin position="107"/>
        <end position="127"/>
    </location>
</feature>
<evidence type="ECO:0000256" key="2">
    <source>
        <dbReference type="ARBA" id="ARBA00008335"/>
    </source>
</evidence>
<dbReference type="PANTHER" id="PTHR43271:SF2">
    <property type="entry name" value="BLL2771 PROTEIN"/>
    <property type="match status" value="1"/>
</dbReference>
<comment type="similarity">
    <text evidence="2">Belongs to the major facilitator superfamily.</text>
</comment>
<evidence type="ECO:0000256" key="5">
    <source>
        <dbReference type="ARBA" id="ARBA00022692"/>
    </source>
</evidence>
<feature type="transmembrane region" description="Helical" evidence="9">
    <location>
        <begin position="192"/>
        <end position="213"/>
    </location>
</feature>
<reference evidence="11 12" key="1">
    <citation type="journal article" date="2010" name="DNA Res.">
        <title>Genome sequence of Kitasatospora setae NBRC 14216T: an evolutionary snapshot of the family Streptomycetaceae.</title>
        <authorList>
            <person name="Ichikawa N."/>
            <person name="Oguchi A."/>
            <person name="Ikeda H."/>
            <person name="Ishikawa J."/>
            <person name="Kitani S."/>
            <person name="Watanabe Y."/>
            <person name="Nakamura S."/>
            <person name="Katano Y."/>
            <person name="Kishi E."/>
            <person name="Sasagawa M."/>
            <person name="Ankai A."/>
            <person name="Fukui S."/>
            <person name="Hashimoto Y."/>
            <person name="Kamata S."/>
            <person name="Otoguro M."/>
            <person name="Tanikawa S."/>
            <person name="Nihira T."/>
            <person name="Horinouchi S."/>
            <person name="Ohnishi Y."/>
            <person name="Hayakawa M."/>
            <person name="Kuzuyama T."/>
            <person name="Arisawa A."/>
            <person name="Nomoto F."/>
            <person name="Miura H."/>
            <person name="Takahashi Y."/>
            <person name="Fujita N."/>
        </authorList>
    </citation>
    <scope>NUCLEOTIDE SEQUENCE [LARGE SCALE GENOMIC DNA]</scope>
    <source>
        <strain evidence="12">ATCC 33774 / DSM 43861 / JCM 3304 / KCC A-0304 / NBRC 14216 / KM-6054</strain>
    </source>
</reference>
<dbReference type="PATRIC" id="fig|452652.3.peg.5882"/>
<feature type="transmembrane region" description="Helical" evidence="9">
    <location>
        <begin position="161"/>
        <end position="180"/>
    </location>
</feature>
<feature type="transmembrane region" description="Helical" evidence="9">
    <location>
        <begin position="386"/>
        <end position="408"/>
    </location>
</feature>
<feature type="transmembrane region" description="Helical" evidence="9">
    <location>
        <begin position="329"/>
        <end position="348"/>
    </location>
</feature>
<dbReference type="STRING" id="452652.KSE_58750"/>
<dbReference type="GO" id="GO:0005886">
    <property type="term" value="C:plasma membrane"/>
    <property type="evidence" value="ECO:0007669"/>
    <property type="project" value="UniProtKB-SubCell"/>
</dbReference>
<evidence type="ECO:0000256" key="7">
    <source>
        <dbReference type="ARBA" id="ARBA00023136"/>
    </source>
</evidence>
<feature type="transmembrane region" description="Helical" evidence="9">
    <location>
        <begin position="305"/>
        <end position="323"/>
    </location>
</feature>
<dbReference type="InterPro" id="IPR020846">
    <property type="entry name" value="MFS_dom"/>
</dbReference>
<keyword evidence="6 9" id="KW-1133">Transmembrane helix</keyword>
<dbReference type="EMBL" id="AP010968">
    <property type="protein sequence ID" value="BAJ31645.1"/>
    <property type="molecule type" value="Genomic_DNA"/>
</dbReference>
<dbReference type="KEGG" id="ksk:KSE_58750"/>
<dbReference type="Proteomes" id="UP000007076">
    <property type="component" value="Chromosome"/>
</dbReference>
<feature type="domain" description="Major facilitator superfamily (MFS) profile" evidence="10">
    <location>
        <begin position="39"/>
        <end position="414"/>
    </location>
</feature>
<evidence type="ECO:0000256" key="1">
    <source>
        <dbReference type="ARBA" id="ARBA00004651"/>
    </source>
</evidence>
<evidence type="ECO:0000256" key="6">
    <source>
        <dbReference type="ARBA" id="ARBA00022989"/>
    </source>
</evidence>
<feature type="transmembrane region" description="Helical" evidence="9">
    <location>
        <begin position="78"/>
        <end position="95"/>
    </location>
</feature>
<dbReference type="eggNOG" id="COG2814">
    <property type="taxonomic scope" value="Bacteria"/>
</dbReference>
<gene>
    <name evidence="11" type="ordered locus">KSE_58750</name>
</gene>
<dbReference type="PANTHER" id="PTHR43271">
    <property type="entry name" value="BLL2771 PROTEIN"/>
    <property type="match status" value="1"/>
</dbReference>
<proteinExistence type="inferred from homology"/>
<feature type="transmembrane region" description="Helical" evidence="9">
    <location>
        <begin position="240"/>
        <end position="264"/>
    </location>
</feature>
<dbReference type="AlphaFoldDB" id="E4N0G1"/>
<evidence type="ECO:0000259" key="10">
    <source>
        <dbReference type="PROSITE" id="PS50850"/>
    </source>
</evidence>
<protein>
    <submittedName>
        <fullName evidence="11">Putative major facilitator superfamily transporter</fullName>
    </submittedName>
</protein>
<dbReference type="Pfam" id="PF07690">
    <property type="entry name" value="MFS_1"/>
    <property type="match status" value="1"/>
</dbReference>
<feature type="transmembrane region" description="Helical" evidence="9">
    <location>
        <begin position="276"/>
        <end position="296"/>
    </location>
</feature>
<name>E4N0G1_KITSK</name>
<evidence type="ECO:0000313" key="11">
    <source>
        <dbReference type="EMBL" id="BAJ31645.1"/>
    </source>
</evidence>
<feature type="transmembrane region" description="Helical" evidence="9">
    <location>
        <begin position="133"/>
        <end position="154"/>
    </location>
</feature>
<dbReference type="InterPro" id="IPR011701">
    <property type="entry name" value="MFS"/>
</dbReference>
<feature type="region of interest" description="Disordered" evidence="8">
    <location>
        <begin position="1"/>
        <end position="36"/>
    </location>
</feature>
<feature type="transmembrane region" description="Helical" evidence="9">
    <location>
        <begin position="360"/>
        <end position="380"/>
    </location>
</feature>
<organism evidence="11 12">
    <name type="scientific">Kitasatospora setae (strain ATCC 33774 / DSM 43861 / JCM 3304 / KCC A-0304 / NBRC 14216 / KM-6054)</name>
    <name type="common">Streptomyces setae</name>
    <dbReference type="NCBI Taxonomy" id="452652"/>
    <lineage>
        <taxon>Bacteria</taxon>
        <taxon>Bacillati</taxon>
        <taxon>Actinomycetota</taxon>
        <taxon>Actinomycetes</taxon>
        <taxon>Kitasatosporales</taxon>
        <taxon>Streptomycetaceae</taxon>
        <taxon>Kitasatospora</taxon>
    </lineage>
</organism>
<feature type="transmembrane region" description="Helical" evidence="9">
    <location>
        <begin position="39"/>
        <end position="58"/>
    </location>
</feature>
<evidence type="ECO:0000256" key="8">
    <source>
        <dbReference type="SAM" id="MobiDB-lite"/>
    </source>
</evidence>
<comment type="subcellular location">
    <subcellularLocation>
        <location evidence="1">Cell membrane</location>
        <topology evidence="1">Multi-pass membrane protein</topology>
    </subcellularLocation>
</comment>
<evidence type="ECO:0000256" key="9">
    <source>
        <dbReference type="SAM" id="Phobius"/>
    </source>
</evidence>
<dbReference type="InterPro" id="IPR036259">
    <property type="entry name" value="MFS_trans_sf"/>
</dbReference>
<dbReference type="HOGENOM" id="CLU_001265_19_4_11"/>
<keyword evidence="4" id="KW-1003">Cell membrane</keyword>
<keyword evidence="3" id="KW-0813">Transport</keyword>
<keyword evidence="7 9" id="KW-0472">Membrane</keyword>
<sequence>MGAGTGTGTVAGRTTARTAARPATARPAAGRSRSAGPPVAGLVAALALVGTLVVGQLYATIPLLPRLGAAWGVPGSTATWATSAFAAPYAVVSLLSGQLARRYGTRAVAVTGVVVLALATACVPFGGGLAAGLALRAVQGAGAGVYVPMAYACLNARVAPARLPFALTVVSACMAGTVVTGQLESQLLASLLGWRGVFLAWAPLLLLGAAVLHRTLPADRPGRSAAVPAARPAIRPVRLLPLYLAALLCSTGMTAVYTGLQLYGPPALVRDDQAMLALRATALPALLTAVLLAPLLGRVPAPRRATAGFALAALGALGTAATGRHTGGLALALAVFMLGVATVGPALVQHLGARTTGTPNAPTAMALYGFTLNIGGALGAQLPKATATTTGLGCLLATLLTTCAALLATHRTPP</sequence>
<evidence type="ECO:0000256" key="3">
    <source>
        <dbReference type="ARBA" id="ARBA00022448"/>
    </source>
</evidence>
<evidence type="ECO:0000313" key="12">
    <source>
        <dbReference type="Proteomes" id="UP000007076"/>
    </source>
</evidence>